<accession>A0A438NDD7</accession>
<gene>
    <name evidence="4" type="ORF">B0A52_02529</name>
</gene>
<keyword evidence="3" id="KW-1133">Transmembrane helix</keyword>
<feature type="region of interest" description="Disordered" evidence="2">
    <location>
        <begin position="356"/>
        <end position="388"/>
    </location>
</feature>
<feature type="region of interest" description="Disordered" evidence="2">
    <location>
        <begin position="1"/>
        <end position="60"/>
    </location>
</feature>
<dbReference type="EMBL" id="NAJM01000007">
    <property type="protein sequence ID" value="RVX73639.1"/>
    <property type="molecule type" value="Genomic_DNA"/>
</dbReference>
<evidence type="ECO:0000256" key="2">
    <source>
        <dbReference type="SAM" id="MobiDB-lite"/>
    </source>
</evidence>
<dbReference type="OrthoDB" id="5419542at2759"/>
<organism evidence="4 5">
    <name type="scientific">Exophiala mesophila</name>
    <name type="common">Black yeast-like fungus</name>
    <dbReference type="NCBI Taxonomy" id="212818"/>
    <lineage>
        <taxon>Eukaryota</taxon>
        <taxon>Fungi</taxon>
        <taxon>Dikarya</taxon>
        <taxon>Ascomycota</taxon>
        <taxon>Pezizomycotina</taxon>
        <taxon>Eurotiomycetes</taxon>
        <taxon>Chaetothyriomycetidae</taxon>
        <taxon>Chaetothyriales</taxon>
        <taxon>Herpotrichiellaceae</taxon>
        <taxon>Exophiala</taxon>
    </lineage>
</organism>
<feature type="coiled-coil region" evidence="1">
    <location>
        <begin position="220"/>
        <end position="247"/>
    </location>
</feature>
<name>A0A438NDD7_EXOME</name>
<proteinExistence type="predicted"/>
<evidence type="ECO:0000256" key="1">
    <source>
        <dbReference type="SAM" id="Coils"/>
    </source>
</evidence>
<evidence type="ECO:0000313" key="5">
    <source>
        <dbReference type="Proteomes" id="UP000288859"/>
    </source>
</evidence>
<evidence type="ECO:0000313" key="4">
    <source>
        <dbReference type="EMBL" id="RVX73639.1"/>
    </source>
</evidence>
<protein>
    <submittedName>
        <fullName evidence="4">Uncharacterized protein</fullName>
    </submittedName>
</protein>
<reference evidence="4 5" key="1">
    <citation type="submission" date="2017-03" db="EMBL/GenBank/DDBJ databases">
        <title>Genomes of endolithic fungi from Antarctica.</title>
        <authorList>
            <person name="Coleine C."/>
            <person name="Masonjones S."/>
            <person name="Stajich J.E."/>
        </authorList>
    </citation>
    <scope>NUCLEOTIDE SEQUENCE [LARGE SCALE GENOMIC DNA]</scope>
    <source>
        <strain evidence="4 5">CCFEE 6314</strain>
    </source>
</reference>
<dbReference type="Proteomes" id="UP000288859">
    <property type="component" value="Unassembled WGS sequence"/>
</dbReference>
<comment type="caution">
    <text evidence="4">The sequence shown here is derived from an EMBL/GenBank/DDBJ whole genome shotgun (WGS) entry which is preliminary data.</text>
</comment>
<keyword evidence="3" id="KW-0472">Membrane</keyword>
<feature type="compositionally biased region" description="Basic and acidic residues" evidence="2">
    <location>
        <begin position="378"/>
        <end position="388"/>
    </location>
</feature>
<feature type="transmembrane region" description="Helical" evidence="3">
    <location>
        <begin position="251"/>
        <end position="271"/>
    </location>
</feature>
<evidence type="ECO:0000256" key="3">
    <source>
        <dbReference type="SAM" id="Phobius"/>
    </source>
</evidence>
<dbReference type="VEuPathDB" id="FungiDB:PV10_06383"/>
<keyword evidence="3" id="KW-0812">Transmembrane</keyword>
<keyword evidence="1" id="KW-0175">Coiled coil</keyword>
<dbReference type="AlphaFoldDB" id="A0A438NDD7"/>
<sequence>MNVTDAATVRHSPKHMHISPVESRGTHQHQQQYQSRDAFGPSDSSMADFASGGRFDPLTRSNTQARNQTLNDSQQADAGLPRRPSTVSEIMARGDAAKFAKRLHVKKHEIEQRDVEIAEAEEELRSRIGQITSTGVEITRRLDYGYYNLLEKVNSLVGTITSFQSLSRQTEVMMHNFDKETQRMESDARRRIAAFNEGVDKRAEKGRVLKERGDRIGAKAEELEARLENARIILQNLEAREERGRERWRHVGGFMGWSLALFVGVVLVLALSKPWWADARDVVVSGMTMRSTTLPPPSPSPPRVVATGVDVDDVLTRQTSEFHMPDDVRKLLREIAAKSHLANRTVEVPESLDAAAGVKGVGGDNEHVDVSSGQIPGDDPRLRRLDEL</sequence>